<evidence type="ECO:0000256" key="5">
    <source>
        <dbReference type="ARBA" id="ARBA00022679"/>
    </source>
</evidence>
<dbReference type="FunCoup" id="A7AW88">
    <property type="interactions" value="42"/>
</dbReference>
<reference evidence="14" key="3">
    <citation type="journal article" date="2014" name="BMC Genomics">
        <title>The Babesia bovis gene and promoter model: an update from full-length EST analysis.</title>
        <authorList>
            <person name="Yamagishi J."/>
            <person name="Wakaguri H."/>
            <person name="Yokoyama N."/>
            <person name="Yamashita R."/>
            <person name="Suzuki Y."/>
            <person name="Xuan X."/>
            <person name="Igarashi I."/>
        </authorList>
    </citation>
    <scope>NUCLEOTIDE SEQUENCE</scope>
    <source>
        <strain evidence="14">Texas</strain>
    </source>
</reference>
<dbReference type="EC" id="2.7.7.2" evidence="2"/>
<evidence type="ECO:0000256" key="10">
    <source>
        <dbReference type="ARBA" id="ARBA00031145"/>
    </source>
</evidence>
<protein>
    <recommendedName>
        <fullName evidence="2">FAD synthase</fullName>
        <ecNumber evidence="2">2.7.7.2</ecNumber>
    </recommendedName>
    <alternativeName>
        <fullName evidence="10">FAD pyrophosphorylase</fullName>
    </alternativeName>
    <alternativeName>
        <fullName evidence="11">FMN adenylyltransferase</fullName>
    </alternativeName>
</protein>
<dbReference type="GO" id="GO:0005524">
    <property type="term" value="F:ATP binding"/>
    <property type="evidence" value="ECO:0007669"/>
    <property type="project" value="UniProtKB-KW"/>
</dbReference>
<reference evidence="15 16" key="1">
    <citation type="journal article" date="2007" name="PLoS Pathog.">
        <title>Genome sequence of Babesia bovis and comparative analysis of apicomplexan hemoprotozoa.</title>
        <authorList>
            <person name="Brayton K.A."/>
            <person name="Lau A.O.T."/>
            <person name="Herndon D.R."/>
            <person name="Hannick L."/>
            <person name="Kappmeyer L.S."/>
            <person name="Berens S.J."/>
            <person name="Bidwell S.L."/>
            <person name="Brown W.C."/>
            <person name="Crabtree J."/>
            <person name="Fadrosh D."/>
            <person name="Feldblum T."/>
            <person name="Forberger H.A."/>
            <person name="Haas B.J."/>
            <person name="Howell J.M."/>
            <person name="Khouri H."/>
            <person name="Koo H."/>
            <person name="Mann D.J."/>
            <person name="Norimine J."/>
            <person name="Paulsen I.T."/>
            <person name="Radune D."/>
            <person name="Ren Q."/>
            <person name="Smith R.K. Jr."/>
            <person name="Suarez C.E."/>
            <person name="White O."/>
            <person name="Wortman J.R."/>
            <person name="Knowles D.P. Jr."/>
            <person name="McElwain T.F."/>
            <person name="Nene V.M."/>
        </authorList>
    </citation>
    <scope>NUCLEOTIDE SEQUENCE [LARGE SCALE GENOMIC DNA]</scope>
    <source>
        <strain evidence="15">T2Bo</strain>
    </source>
</reference>
<keyword evidence="6 15" id="KW-0548">Nucleotidyltransferase</keyword>
<comment type="catalytic activity">
    <reaction evidence="12">
        <text>FMN + ATP + H(+) = FAD + diphosphate</text>
        <dbReference type="Rhea" id="RHEA:17237"/>
        <dbReference type="ChEBI" id="CHEBI:15378"/>
        <dbReference type="ChEBI" id="CHEBI:30616"/>
        <dbReference type="ChEBI" id="CHEBI:33019"/>
        <dbReference type="ChEBI" id="CHEBI:57692"/>
        <dbReference type="ChEBI" id="CHEBI:58210"/>
        <dbReference type="EC" id="2.7.7.2"/>
    </reaction>
</comment>
<feature type="domain" description="Phosphoadenosine phosphosulphate reductase" evidence="13">
    <location>
        <begin position="147"/>
        <end position="214"/>
    </location>
</feature>
<evidence type="ECO:0000313" key="16">
    <source>
        <dbReference type="Proteomes" id="UP000002173"/>
    </source>
</evidence>
<name>A7AW88_BABBO</name>
<dbReference type="PANTHER" id="PTHR23293">
    <property type="entry name" value="FAD SYNTHETASE-RELATED FMN ADENYLYLTRANSFERASE"/>
    <property type="match status" value="1"/>
</dbReference>
<keyword evidence="9" id="KW-0067">ATP-binding</keyword>
<keyword evidence="16" id="KW-1185">Reference proteome</keyword>
<dbReference type="GO" id="GO:0006747">
    <property type="term" value="P:FAD biosynthetic process"/>
    <property type="evidence" value="ECO:0007669"/>
    <property type="project" value="TreeGrafter"/>
</dbReference>
<evidence type="ECO:0000256" key="1">
    <source>
        <dbReference type="ARBA" id="ARBA00004726"/>
    </source>
</evidence>
<keyword evidence="7" id="KW-0547">Nucleotide-binding</keyword>
<dbReference type="EMBL" id="AAXT01000005">
    <property type="protein sequence ID" value="EDO05316.1"/>
    <property type="molecule type" value="Genomic_DNA"/>
</dbReference>
<dbReference type="Pfam" id="PF01507">
    <property type="entry name" value="PAPS_reduct"/>
    <property type="match status" value="1"/>
</dbReference>
<dbReference type="AlphaFoldDB" id="A7AW88"/>
<gene>
    <name evidence="14 15" type="ORF">BBOV_I002340</name>
</gene>
<evidence type="ECO:0000256" key="4">
    <source>
        <dbReference type="ARBA" id="ARBA00022643"/>
    </source>
</evidence>
<organism evidence="15 16">
    <name type="scientific">Babesia bovis</name>
    <dbReference type="NCBI Taxonomy" id="5865"/>
    <lineage>
        <taxon>Eukaryota</taxon>
        <taxon>Sar</taxon>
        <taxon>Alveolata</taxon>
        <taxon>Apicomplexa</taxon>
        <taxon>Aconoidasida</taxon>
        <taxon>Piroplasmida</taxon>
        <taxon>Babesiidae</taxon>
        <taxon>Babesia</taxon>
    </lineage>
</organism>
<dbReference type="VEuPathDB" id="PiroplasmaDB:BBOV_I002340"/>
<dbReference type="GO" id="GO:0003919">
    <property type="term" value="F:FMN adenylyltransferase activity"/>
    <property type="evidence" value="ECO:0007669"/>
    <property type="project" value="UniProtKB-EC"/>
</dbReference>
<dbReference type="Gene3D" id="3.40.50.620">
    <property type="entry name" value="HUPs"/>
    <property type="match status" value="1"/>
</dbReference>
<evidence type="ECO:0000313" key="14">
    <source>
        <dbReference type="EMBL" id="BAN65568.1"/>
    </source>
</evidence>
<dbReference type="InterPro" id="IPR014729">
    <property type="entry name" value="Rossmann-like_a/b/a_fold"/>
</dbReference>
<evidence type="ECO:0000313" key="15">
    <source>
        <dbReference type="EMBL" id="EDO05316.1"/>
    </source>
</evidence>
<keyword evidence="8" id="KW-0274">FAD</keyword>
<dbReference type="Proteomes" id="UP000002173">
    <property type="component" value="Chromosome 1"/>
</dbReference>
<evidence type="ECO:0000256" key="3">
    <source>
        <dbReference type="ARBA" id="ARBA00022630"/>
    </source>
</evidence>
<keyword evidence="4" id="KW-0288">FMN</keyword>
<evidence type="ECO:0000256" key="11">
    <source>
        <dbReference type="ARBA" id="ARBA00031871"/>
    </source>
</evidence>
<dbReference type="SUPFAM" id="SSF52402">
    <property type="entry name" value="Adenine nucleotide alpha hydrolases-like"/>
    <property type="match status" value="1"/>
</dbReference>
<comment type="pathway">
    <text evidence="1">Cofactor biosynthesis; FAD biosynthesis; FAD from FMN: step 1/1.</text>
</comment>
<reference evidence="15" key="2">
    <citation type="submission" date="2007-08" db="EMBL/GenBank/DDBJ databases">
        <authorList>
            <person name="Nene V."/>
        </authorList>
    </citation>
    <scope>NUCLEOTIDE SEQUENCE</scope>
    <source>
        <strain evidence="15">T2Bo</strain>
    </source>
</reference>
<evidence type="ECO:0000256" key="2">
    <source>
        <dbReference type="ARBA" id="ARBA00012393"/>
    </source>
</evidence>
<proteinExistence type="evidence at transcript level"/>
<evidence type="ECO:0000256" key="12">
    <source>
        <dbReference type="ARBA" id="ARBA00049494"/>
    </source>
</evidence>
<evidence type="ECO:0000259" key="13">
    <source>
        <dbReference type="Pfam" id="PF01507"/>
    </source>
</evidence>
<evidence type="ECO:0000256" key="9">
    <source>
        <dbReference type="ARBA" id="ARBA00022840"/>
    </source>
</evidence>
<evidence type="ECO:0000256" key="7">
    <source>
        <dbReference type="ARBA" id="ARBA00022741"/>
    </source>
</evidence>
<sequence>MSQAWEKLERFSRILSAPLQRHVLRDGDSDRLVSLIERSLKLLWQSYSDLGYGNVYVSFNGGKDSVAILHLHRLATLWNPQSKLSASGSPLNVVFFKDPDERLFSDINDFILKTGTKYNFSVSVIEGPWNKGIPRLSSGSKKGYILGCRDSDFAKGSLSEVEEGCVDGIKFHRIHPILHWGYGDVWNFLRLFSLEYCSLYDVGYTSIGGTEDTVANPYLRKPDGTYAPAYTLDDWSLERFGRNKASHKLESST</sequence>
<dbReference type="PANTHER" id="PTHR23293:SF9">
    <property type="entry name" value="FAD SYNTHASE"/>
    <property type="match status" value="1"/>
</dbReference>
<evidence type="ECO:0000256" key="6">
    <source>
        <dbReference type="ARBA" id="ARBA00022695"/>
    </source>
</evidence>
<dbReference type="OMA" id="INPMLEW"/>
<dbReference type="KEGG" id="bbo:BBOV_I002340"/>
<keyword evidence="5 15" id="KW-0808">Transferase</keyword>
<dbReference type="EMBL" id="AK441774">
    <property type="protein sequence ID" value="BAN65568.1"/>
    <property type="molecule type" value="mRNA"/>
</dbReference>
<dbReference type="InterPro" id="IPR002500">
    <property type="entry name" value="PAPS_reduct_dom"/>
</dbReference>
<dbReference type="eggNOG" id="KOG2644">
    <property type="taxonomic scope" value="Eukaryota"/>
</dbReference>
<dbReference type="GeneID" id="5477100"/>
<accession>A7AW88</accession>
<evidence type="ECO:0000256" key="8">
    <source>
        <dbReference type="ARBA" id="ARBA00022827"/>
    </source>
</evidence>
<dbReference type="STRING" id="5865.A7AW88"/>
<keyword evidence="3" id="KW-0285">Flavoprotein</keyword>